<dbReference type="CDD" id="cd04480">
    <property type="entry name" value="RPA1_DBD_A_like"/>
    <property type="match status" value="1"/>
</dbReference>
<dbReference type="EMBL" id="KN649311">
    <property type="protein sequence ID" value="KHN33991.1"/>
    <property type="molecule type" value="Genomic_DNA"/>
</dbReference>
<dbReference type="PANTHER" id="PTHR47165:SF4">
    <property type="entry name" value="OS03G0429900 PROTEIN"/>
    <property type="match status" value="1"/>
</dbReference>
<accession>A0A0B2RH97</accession>
<organism evidence="2">
    <name type="scientific">Glycine soja</name>
    <name type="common">Wild soybean</name>
    <dbReference type="NCBI Taxonomy" id="3848"/>
    <lineage>
        <taxon>Eukaryota</taxon>
        <taxon>Viridiplantae</taxon>
        <taxon>Streptophyta</taxon>
        <taxon>Embryophyta</taxon>
        <taxon>Tracheophyta</taxon>
        <taxon>Spermatophyta</taxon>
        <taxon>Magnoliopsida</taxon>
        <taxon>eudicotyledons</taxon>
        <taxon>Gunneridae</taxon>
        <taxon>Pentapetalae</taxon>
        <taxon>rosids</taxon>
        <taxon>fabids</taxon>
        <taxon>Fabales</taxon>
        <taxon>Fabaceae</taxon>
        <taxon>Papilionoideae</taxon>
        <taxon>50 kb inversion clade</taxon>
        <taxon>NPAAA clade</taxon>
        <taxon>indigoferoid/millettioid clade</taxon>
        <taxon>Phaseoleae</taxon>
        <taxon>Glycine</taxon>
        <taxon>Glycine subgen. Soja</taxon>
    </lineage>
</organism>
<dbReference type="InterPro" id="IPR003871">
    <property type="entry name" value="RFA1B/D_OB_1st"/>
</dbReference>
<dbReference type="InterPro" id="IPR012340">
    <property type="entry name" value="NA-bd_OB-fold"/>
</dbReference>
<gene>
    <name evidence="2" type="ORF">glysoja_043397</name>
</gene>
<sequence length="232" mass="26570">MSWKENLISELHTKKGTWKIAMRITDTWDVKKHNGRQAIDMVLMDQTIIGAKIGSTLWQELFPEFQSKLRCGYSYLIQNIKVVDNQSEYRASPIPFLVYFIKTTSVKEVERPEIPPNVHVITEFADIIAGVALRHTLVDVVGVVTEVIERKTVNPAYRVTVKLRDNSDAKIIMGGDEIKVFPPCVDELLGKTWAVRFKYHFHMRQSSVLDVSEEEHHIHTLTSTLGLQVIIN</sequence>
<dbReference type="Pfam" id="PF02721">
    <property type="entry name" value="DUF223"/>
    <property type="match status" value="1"/>
</dbReference>
<reference evidence="2" key="1">
    <citation type="submission" date="2014-07" db="EMBL/GenBank/DDBJ databases">
        <title>Identification of a novel salt tolerance gene in wild soybean by whole-genome sequencing.</title>
        <authorList>
            <person name="Lam H.-M."/>
            <person name="Qi X."/>
            <person name="Li M.-W."/>
            <person name="Liu X."/>
            <person name="Xie M."/>
            <person name="Ni M."/>
            <person name="Xu X."/>
        </authorList>
    </citation>
    <scope>NUCLEOTIDE SEQUENCE [LARGE SCALE GENOMIC DNA]</scope>
    <source>
        <tissue evidence="2">Root</tissue>
    </source>
</reference>
<dbReference type="PANTHER" id="PTHR47165">
    <property type="entry name" value="OS03G0429900 PROTEIN"/>
    <property type="match status" value="1"/>
</dbReference>
<protein>
    <recommendedName>
        <fullName evidence="1">Replication protein A 70 kDa DNA-binding subunit B/D first OB fold domain-containing protein</fullName>
    </recommendedName>
</protein>
<evidence type="ECO:0000313" key="2">
    <source>
        <dbReference type="EMBL" id="KHN33991.1"/>
    </source>
</evidence>
<dbReference type="Gene3D" id="2.40.50.140">
    <property type="entry name" value="Nucleic acid-binding proteins"/>
    <property type="match status" value="1"/>
</dbReference>
<proteinExistence type="predicted"/>
<dbReference type="SUPFAM" id="SSF50249">
    <property type="entry name" value="Nucleic acid-binding proteins"/>
    <property type="match status" value="1"/>
</dbReference>
<evidence type="ECO:0000259" key="1">
    <source>
        <dbReference type="Pfam" id="PF02721"/>
    </source>
</evidence>
<dbReference type="AlphaFoldDB" id="A0A0B2RH97"/>
<dbReference type="Proteomes" id="UP000053555">
    <property type="component" value="Unassembled WGS sequence"/>
</dbReference>
<feature type="domain" description="Replication protein A 70 kDa DNA-binding subunit B/D first OB fold" evidence="1">
    <location>
        <begin position="7"/>
        <end position="108"/>
    </location>
</feature>
<name>A0A0B2RH97_GLYSO</name>